<evidence type="ECO:0000256" key="2">
    <source>
        <dbReference type="SAM" id="Coils"/>
    </source>
</evidence>
<keyword evidence="4" id="KW-1133">Transmembrane helix</keyword>
<dbReference type="SMART" id="SM00184">
    <property type="entry name" value="RING"/>
    <property type="match status" value="1"/>
</dbReference>
<dbReference type="Pfam" id="PF13639">
    <property type="entry name" value="zf-RING_2"/>
    <property type="match status" value="1"/>
</dbReference>
<keyword evidence="1" id="KW-0863">Zinc-finger</keyword>
<feature type="domain" description="RING-type" evidence="6">
    <location>
        <begin position="160"/>
        <end position="202"/>
    </location>
</feature>
<feature type="compositionally biased region" description="Basic and acidic residues" evidence="3">
    <location>
        <begin position="281"/>
        <end position="295"/>
    </location>
</feature>
<dbReference type="STRING" id="105231.A0A1Y1HUQ1"/>
<dbReference type="FunFam" id="3.30.40.10:FF:000388">
    <property type="entry name" value="Putative RING zinc finger domain superfamily protein"/>
    <property type="match status" value="1"/>
</dbReference>
<keyword evidence="4" id="KW-0812">Transmembrane</keyword>
<dbReference type="EMBL" id="DF237015">
    <property type="protein sequence ID" value="GAQ80909.1"/>
    <property type="molecule type" value="Genomic_DNA"/>
</dbReference>
<keyword evidence="1" id="KW-0479">Metal-binding</keyword>
<feature type="compositionally biased region" description="Basic and acidic residues" evidence="3">
    <location>
        <begin position="319"/>
        <end position="334"/>
    </location>
</feature>
<proteinExistence type="predicted"/>
<dbReference type="InterPro" id="IPR001841">
    <property type="entry name" value="Znf_RING"/>
</dbReference>
<evidence type="ECO:0000313" key="7">
    <source>
        <dbReference type="EMBL" id="GAQ80909.1"/>
    </source>
</evidence>
<protein>
    <submittedName>
        <fullName evidence="7">Zinc finger RING-type domain containing protein</fullName>
    </submittedName>
</protein>
<keyword evidence="2" id="KW-0175">Coiled coil</keyword>
<dbReference type="PANTHER" id="PTHR47035:SF3">
    <property type="entry name" value="OS11G0150450 PROTEIN"/>
    <property type="match status" value="1"/>
</dbReference>
<keyword evidence="4" id="KW-0472">Membrane</keyword>
<dbReference type="SUPFAM" id="SSF57850">
    <property type="entry name" value="RING/U-box"/>
    <property type="match status" value="1"/>
</dbReference>
<accession>A0A1Y1HUQ1</accession>
<dbReference type="InterPro" id="IPR013083">
    <property type="entry name" value="Znf_RING/FYVE/PHD"/>
</dbReference>
<feature type="chain" id="PRO_5012937311" evidence="5">
    <location>
        <begin position="31"/>
        <end position="334"/>
    </location>
</feature>
<dbReference type="Gene3D" id="3.30.40.10">
    <property type="entry name" value="Zinc/RING finger domain, C3HC4 (zinc finger)"/>
    <property type="match status" value="1"/>
</dbReference>
<dbReference type="Proteomes" id="UP000054558">
    <property type="component" value="Unassembled WGS sequence"/>
</dbReference>
<feature type="coiled-coil region" evidence="2">
    <location>
        <begin position="238"/>
        <end position="265"/>
    </location>
</feature>
<keyword evidence="1" id="KW-0862">Zinc</keyword>
<keyword evidence="8" id="KW-1185">Reference proteome</keyword>
<evidence type="ECO:0000256" key="3">
    <source>
        <dbReference type="SAM" id="MobiDB-lite"/>
    </source>
</evidence>
<dbReference type="GO" id="GO:0008270">
    <property type="term" value="F:zinc ion binding"/>
    <property type="evidence" value="ECO:0007669"/>
    <property type="project" value="UniProtKB-KW"/>
</dbReference>
<evidence type="ECO:0000256" key="5">
    <source>
        <dbReference type="SAM" id="SignalP"/>
    </source>
</evidence>
<evidence type="ECO:0000256" key="4">
    <source>
        <dbReference type="SAM" id="Phobius"/>
    </source>
</evidence>
<feature type="region of interest" description="Disordered" evidence="3">
    <location>
        <begin position="281"/>
        <end position="334"/>
    </location>
</feature>
<dbReference type="PANTHER" id="PTHR47035">
    <property type="entry name" value="OS11G0150450 PROTEIN"/>
    <property type="match status" value="1"/>
</dbReference>
<dbReference type="CDD" id="cd16461">
    <property type="entry name" value="RING-H2_EL5-like"/>
    <property type="match status" value="1"/>
</dbReference>
<organism evidence="7 8">
    <name type="scientific">Klebsormidium nitens</name>
    <name type="common">Green alga</name>
    <name type="synonym">Ulothrix nitens</name>
    <dbReference type="NCBI Taxonomy" id="105231"/>
    <lineage>
        <taxon>Eukaryota</taxon>
        <taxon>Viridiplantae</taxon>
        <taxon>Streptophyta</taxon>
        <taxon>Klebsormidiophyceae</taxon>
        <taxon>Klebsormidiales</taxon>
        <taxon>Klebsormidiaceae</taxon>
        <taxon>Klebsormidium</taxon>
    </lineage>
</organism>
<evidence type="ECO:0000313" key="8">
    <source>
        <dbReference type="Proteomes" id="UP000054558"/>
    </source>
</evidence>
<keyword evidence="5" id="KW-0732">Signal</keyword>
<evidence type="ECO:0000256" key="1">
    <source>
        <dbReference type="PROSITE-ProRule" id="PRU00175"/>
    </source>
</evidence>
<gene>
    <name evidence="7" type="ORF">KFL_000660030</name>
</gene>
<dbReference type="PROSITE" id="PS50089">
    <property type="entry name" value="ZF_RING_2"/>
    <property type="match status" value="1"/>
</dbReference>
<name>A0A1Y1HUQ1_KLENI</name>
<feature type="signal peptide" evidence="5">
    <location>
        <begin position="1"/>
        <end position="30"/>
    </location>
</feature>
<dbReference type="AlphaFoldDB" id="A0A1Y1HUQ1"/>
<dbReference type="InterPro" id="IPR053070">
    <property type="entry name" value="RING-type_E3_ubiquitin-ligase"/>
</dbReference>
<evidence type="ECO:0000259" key="6">
    <source>
        <dbReference type="PROSITE" id="PS50089"/>
    </source>
</evidence>
<sequence length="334" mass="35931">MMRTSFFPGGMVALVVLLLGLSHVVQPVLAGSLDILDVTSHGVRKLLQSSVDVPASATPIRSNSANIRRGFPVIQHLISLAIGVVVIAVATTVMFICCRRPRRRPAPGAASQSPQVVLLRFGPQSGNTWRQESGLPPGLVTSFPTKEFRKASSSSADRECAVCLCEYEEGDLLRELPGCSHSFHSTCIDTWLHKHGTCPICRMHQTAPNPSVLETAQEHPGEATGDGTEPLDGVDASRRVLLEALDNYRAELARVEAEAVGHLATARPAEGVRISSDLERNVGDSEGLSRGRNEEATVVTISEGVRAESVSMDGSSTRQESEALEVPRVEQSRR</sequence>
<dbReference type="OrthoDB" id="8062037at2759"/>
<feature type="transmembrane region" description="Helical" evidence="4">
    <location>
        <begin position="73"/>
        <end position="97"/>
    </location>
</feature>
<dbReference type="OMA" id="HCNENDP"/>
<reference evidence="7 8" key="1">
    <citation type="journal article" date="2014" name="Nat. Commun.">
        <title>Klebsormidium flaccidum genome reveals primary factors for plant terrestrial adaptation.</title>
        <authorList>
            <person name="Hori K."/>
            <person name="Maruyama F."/>
            <person name="Fujisawa T."/>
            <person name="Togashi T."/>
            <person name="Yamamoto N."/>
            <person name="Seo M."/>
            <person name="Sato S."/>
            <person name="Yamada T."/>
            <person name="Mori H."/>
            <person name="Tajima N."/>
            <person name="Moriyama T."/>
            <person name="Ikeuchi M."/>
            <person name="Watanabe M."/>
            <person name="Wada H."/>
            <person name="Kobayashi K."/>
            <person name="Saito M."/>
            <person name="Masuda T."/>
            <person name="Sasaki-Sekimoto Y."/>
            <person name="Mashiguchi K."/>
            <person name="Awai K."/>
            <person name="Shimojima M."/>
            <person name="Masuda S."/>
            <person name="Iwai M."/>
            <person name="Nobusawa T."/>
            <person name="Narise T."/>
            <person name="Kondo S."/>
            <person name="Saito H."/>
            <person name="Sato R."/>
            <person name="Murakawa M."/>
            <person name="Ihara Y."/>
            <person name="Oshima-Yamada Y."/>
            <person name="Ohtaka K."/>
            <person name="Satoh M."/>
            <person name="Sonobe K."/>
            <person name="Ishii M."/>
            <person name="Ohtani R."/>
            <person name="Kanamori-Sato M."/>
            <person name="Honoki R."/>
            <person name="Miyazaki D."/>
            <person name="Mochizuki H."/>
            <person name="Umetsu J."/>
            <person name="Higashi K."/>
            <person name="Shibata D."/>
            <person name="Kamiya Y."/>
            <person name="Sato N."/>
            <person name="Nakamura Y."/>
            <person name="Tabata S."/>
            <person name="Ida S."/>
            <person name="Kurokawa K."/>
            <person name="Ohta H."/>
        </authorList>
    </citation>
    <scope>NUCLEOTIDE SEQUENCE [LARGE SCALE GENOMIC DNA]</scope>
    <source>
        <strain evidence="7 8">NIES-2285</strain>
    </source>
</reference>